<dbReference type="InterPro" id="IPR054722">
    <property type="entry name" value="PolX-like_BBD"/>
</dbReference>
<keyword evidence="3" id="KW-1185">Reference proteome</keyword>
<dbReference type="Proteomes" id="UP000257109">
    <property type="component" value="Unassembled WGS sequence"/>
</dbReference>
<evidence type="ECO:0000313" key="3">
    <source>
        <dbReference type="Proteomes" id="UP000257109"/>
    </source>
</evidence>
<organism evidence="2 3">
    <name type="scientific">Mucuna pruriens</name>
    <name type="common">Velvet bean</name>
    <name type="synonym">Dolichos pruriens</name>
    <dbReference type="NCBI Taxonomy" id="157652"/>
    <lineage>
        <taxon>Eukaryota</taxon>
        <taxon>Viridiplantae</taxon>
        <taxon>Streptophyta</taxon>
        <taxon>Embryophyta</taxon>
        <taxon>Tracheophyta</taxon>
        <taxon>Spermatophyta</taxon>
        <taxon>Magnoliopsida</taxon>
        <taxon>eudicotyledons</taxon>
        <taxon>Gunneridae</taxon>
        <taxon>Pentapetalae</taxon>
        <taxon>rosids</taxon>
        <taxon>fabids</taxon>
        <taxon>Fabales</taxon>
        <taxon>Fabaceae</taxon>
        <taxon>Papilionoideae</taxon>
        <taxon>50 kb inversion clade</taxon>
        <taxon>NPAAA clade</taxon>
        <taxon>indigoferoid/millettioid clade</taxon>
        <taxon>Phaseoleae</taxon>
        <taxon>Mucuna</taxon>
    </lineage>
</organism>
<proteinExistence type="predicted"/>
<sequence>MKPLLWYLDSGCSRHMIREEYMFQDLRPKKGRWVTFGGNYKVRIIILGRIGKHPFPSIDNVLYVKGLKYNLLSISQLCDNEYDVSFNKGEYIKHKNMYKIDLIDLTNQNVTCLKFGHGSSRLISKLNIVSTSRPLQLLHIDLFGPSKTALLGGNIMDW</sequence>
<evidence type="ECO:0000313" key="2">
    <source>
        <dbReference type="EMBL" id="RDX64835.1"/>
    </source>
</evidence>
<feature type="domain" description="Retrovirus-related Pol polyprotein from transposon TNT 1-94-like beta-barrel" evidence="1">
    <location>
        <begin position="6"/>
        <end position="82"/>
    </location>
</feature>
<name>A0A371EFK9_MUCPR</name>
<reference evidence="2" key="1">
    <citation type="submission" date="2018-05" db="EMBL/GenBank/DDBJ databases">
        <title>Draft genome of Mucuna pruriens seed.</title>
        <authorList>
            <person name="Nnadi N.E."/>
            <person name="Vos R."/>
            <person name="Hasami M.H."/>
            <person name="Devisetty U.K."/>
            <person name="Aguiy J.C."/>
        </authorList>
    </citation>
    <scope>NUCLEOTIDE SEQUENCE [LARGE SCALE GENOMIC DNA]</scope>
    <source>
        <strain evidence="2">JCA_2017</strain>
    </source>
</reference>
<protein>
    <recommendedName>
        <fullName evidence="1">Retrovirus-related Pol polyprotein from transposon TNT 1-94-like beta-barrel domain-containing protein</fullName>
    </recommendedName>
</protein>
<gene>
    <name evidence="2" type="ORF">CR513_56561</name>
</gene>
<comment type="caution">
    <text evidence="2">The sequence shown here is derived from an EMBL/GenBank/DDBJ whole genome shotgun (WGS) entry which is preliminary data.</text>
</comment>
<accession>A0A371EFK9</accession>
<dbReference type="EMBL" id="QJKJ01014208">
    <property type="protein sequence ID" value="RDX64835.1"/>
    <property type="molecule type" value="Genomic_DNA"/>
</dbReference>
<dbReference type="OrthoDB" id="1932348at2759"/>
<dbReference type="AlphaFoldDB" id="A0A371EFK9"/>
<dbReference type="Pfam" id="PF22936">
    <property type="entry name" value="Pol_BBD"/>
    <property type="match status" value="1"/>
</dbReference>
<feature type="non-terminal residue" evidence="2">
    <location>
        <position position="1"/>
    </location>
</feature>
<evidence type="ECO:0000259" key="1">
    <source>
        <dbReference type="Pfam" id="PF22936"/>
    </source>
</evidence>